<protein>
    <submittedName>
        <fullName evidence="1">Uncharacterized protein</fullName>
    </submittedName>
</protein>
<dbReference type="RefSeq" id="WP_118412426.1">
    <property type="nucleotide sequence ID" value="NZ_QRPI01000004.1"/>
</dbReference>
<dbReference type="Proteomes" id="UP000283586">
    <property type="component" value="Unassembled WGS sequence"/>
</dbReference>
<organism evidence="1 2">
    <name type="scientific">Roseburia intestinalis</name>
    <dbReference type="NCBI Taxonomy" id="166486"/>
    <lineage>
        <taxon>Bacteria</taxon>
        <taxon>Bacillati</taxon>
        <taxon>Bacillota</taxon>
        <taxon>Clostridia</taxon>
        <taxon>Lachnospirales</taxon>
        <taxon>Lachnospiraceae</taxon>
        <taxon>Roseburia</taxon>
    </lineage>
</organism>
<evidence type="ECO:0000313" key="1">
    <source>
        <dbReference type="EMBL" id="RHN07183.1"/>
    </source>
</evidence>
<comment type="caution">
    <text evidence="1">The sequence shown here is derived from an EMBL/GenBank/DDBJ whole genome shotgun (WGS) entry which is preliminary data.</text>
</comment>
<reference evidence="1 2" key="1">
    <citation type="submission" date="2018-08" db="EMBL/GenBank/DDBJ databases">
        <title>A genome reference for cultivated species of the human gut microbiota.</title>
        <authorList>
            <person name="Zou Y."/>
            <person name="Xue W."/>
            <person name="Luo G."/>
        </authorList>
    </citation>
    <scope>NUCLEOTIDE SEQUENCE [LARGE SCALE GENOMIC DNA]</scope>
    <source>
        <strain evidence="1 2">AF31-21AC</strain>
    </source>
</reference>
<sequence length="332" mass="37016">MKQTENYGFEKPDIKEFFKLETWKNNMDKIDETIKKREAEQKITNEEIKKIKNVQFTQADERKNIESKETLPVLFGKIAKWLADLKTVAFSGNYNDLSNKPTIPAVVNNNTTTEAGFALDARQANPNVDGSLAKQISTLNSGLKNKHYIRIEKSDWSGTLGDFIPLQDSTEKVINLIAHNELDDTYPAVRVGRADADHDGNDIPTTYLKKADAKTMFNTGYRQVSSNEFNKYFSDTWSYAGADGLSIDSGTWLVNYYCWVSESSTVDVVSLKSTVDQAIGITAPNSGNGGTWLTMHEIISGKAITNLKFLIKVPKAVTFGQISTKITAIKLC</sequence>
<evidence type="ECO:0000313" key="2">
    <source>
        <dbReference type="Proteomes" id="UP000283586"/>
    </source>
</evidence>
<dbReference type="EMBL" id="QRQN01000013">
    <property type="protein sequence ID" value="RHN07183.1"/>
    <property type="molecule type" value="Genomic_DNA"/>
</dbReference>
<proteinExistence type="predicted"/>
<dbReference type="AlphaFoldDB" id="A0A3R6HK57"/>
<name>A0A3R6HK57_9FIRM</name>
<accession>A0A3R6HK57</accession>
<gene>
    <name evidence="1" type="ORF">DWZ31_11430</name>
</gene>